<keyword evidence="2" id="KW-1185">Reference proteome</keyword>
<dbReference type="Proteomes" id="UP000053477">
    <property type="component" value="Unassembled WGS sequence"/>
</dbReference>
<dbReference type="OrthoDB" id="3270380at2759"/>
<proteinExistence type="predicted"/>
<accession>A0A0H2S3E2</accession>
<dbReference type="InParanoid" id="A0A0H2S3E2"/>
<evidence type="ECO:0000313" key="1">
    <source>
        <dbReference type="EMBL" id="KLO18504.1"/>
    </source>
</evidence>
<dbReference type="AlphaFoldDB" id="A0A0H2S3E2"/>
<dbReference type="EMBL" id="KQ085894">
    <property type="protein sequence ID" value="KLO18504.1"/>
    <property type="molecule type" value="Genomic_DNA"/>
</dbReference>
<name>A0A0H2S3E2_9AGAM</name>
<gene>
    <name evidence="1" type="ORF">SCHPADRAFT_936175</name>
</gene>
<evidence type="ECO:0000313" key="2">
    <source>
        <dbReference type="Proteomes" id="UP000053477"/>
    </source>
</evidence>
<organism evidence="1 2">
    <name type="scientific">Schizopora paradoxa</name>
    <dbReference type="NCBI Taxonomy" id="27342"/>
    <lineage>
        <taxon>Eukaryota</taxon>
        <taxon>Fungi</taxon>
        <taxon>Dikarya</taxon>
        <taxon>Basidiomycota</taxon>
        <taxon>Agaricomycotina</taxon>
        <taxon>Agaricomycetes</taxon>
        <taxon>Hymenochaetales</taxon>
        <taxon>Schizoporaceae</taxon>
        <taxon>Schizopora</taxon>
    </lineage>
</organism>
<protein>
    <submittedName>
        <fullName evidence="1">Uncharacterized protein</fullName>
    </submittedName>
</protein>
<sequence length="351" mass="38755">MELSLLTKYERQDARAVLQRLDRRGILGVANLEATLSHFARAMLREDVVVNLSEAGIPSPNGFYEMLGQHDAVISGSFVPSFLDPELARSWTTEEVSVGDVDVYIGKGKLDIVLNALADLPGADMEILERHAAPPPTVNEDGTVSNGGRDLVFYTNTAIHAMASVRFMDENGKVGYMDVVESKSASAFLPIVRFNLTHLRAGLTFDGYVNMHPTWSEGRRTFASEHVQTPPTDALNDLMAQGLRYTGWLDKYRRRGYDVRDEGVVKGIKQHECFSSVDCPLTTRNTCDEGVQYIAYSERGAIEACSGPPRWLRDPVVYWRHGGRCEWGGEASATAKVYDSEGVSDDPSDGN</sequence>
<reference evidence="1 2" key="1">
    <citation type="submission" date="2015-04" db="EMBL/GenBank/DDBJ databases">
        <title>Complete genome sequence of Schizopora paradoxa KUC8140, a cosmopolitan wood degrader in East Asia.</title>
        <authorList>
            <consortium name="DOE Joint Genome Institute"/>
            <person name="Min B."/>
            <person name="Park H."/>
            <person name="Jang Y."/>
            <person name="Kim J.-J."/>
            <person name="Kim K.H."/>
            <person name="Pangilinan J."/>
            <person name="Lipzen A."/>
            <person name="Riley R."/>
            <person name="Grigoriev I.V."/>
            <person name="Spatafora J.W."/>
            <person name="Choi I.-G."/>
        </authorList>
    </citation>
    <scope>NUCLEOTIDE SEQUENCE [LARGE SCALE GENOMIC DNA]</scope>
    <source>
        <strain evidence="1 2">KUC8140</strain>
    </source>
</reference>